<organism evidence="1 2">
    <name type="scientific">Portibacter lacus</name>
    <dbReference type="NCBI Taxonomy" id="1099794"/>
    <lineage>
        <taxon>Bacteria</taxon>
        <taxon>Pseudomonadati</taxon>
        <taxon>Bacteroidota</taxon>
        <taxon>Saprospiria</taxon>
        <taxon>Saprospirales</taxon>
        <taxon>Haliscomenobacteraceae</taxon>
        <taxon>Portibacter</taxon>
    </lineage>
</organism>
<sequence>MKIRSNMTTEEVKNTFHNHYPMLKIEFYNKEHGNNEISSNKNLITEEVTLDYLNPDLNDGELSLNENIKVSDFEKLMEDYFGLYVQVFRKSGDQWLQTSITDSWTLGKQEAKGESLDKFLNAQKE</sequence>
<protein>
    <submittedName>
        <fullName evidence="1">Uncharacterized protein</fullName>
    </submittedName>
</protein>
<dbReference type="Proteomes" id="UP001156666">
    <property type="component" value="Unassembled WGS sequence"/>
</dbReference>
<dbReference type="AlphaFoldDB" id="A0AA37SMU0"/>
<evidence type="ECO:0000313" key="1">
    <source>
        <dbReference type="EMBL" id="GLR17663.1"/>
    </source>
</evidence>
<evidence type="ECO:0000313" key="2">
    <source>
        <dbReference type="Proteomes" id="UP001156666"/>
    </source>
</evidence>
<reference evidence="1" key="2">
    <citation type="submission" date="2023-01" db="EMBL/GenBank/DDBJ databases">
        <title>Draft genome sequence of Portibacter lacus strain NBRC 108769.</title>
        <authorList>
            <person name="Sun Q."/>
            <person name="Mori K."/>
        </authorList>
    </citation>
    <scope>NUCLEOTIDE SEQUENCE</scope>
    <source>
        <strain evidence="1">NBRC 108769</strain>
    </source>
</reference>
<proteinExistence type="predicted"/>
<dbReference type="RefSeq" id="WP_235291332.1">
    <property type="nucleotide sequence ID" value="NZ_BSOH01000014.1"/>
</dbReference>
<name>A0AA37SMU0_9BACT</name>
<reference evidence="1" key="1">
    <citation type="journal article" date="2014" name="Int. J. Syst. Evol. Microbiol.">
        <title>Complete genome sequence of Corynebacterium casei LMG S-19264T (=DSM 44701T), isolated from a smear-ripened cheese.</title>
        <authorList>
            <consortium name="US DOE Joint Genome Institute (JGI-PGF)"/>
            <person name="Walter F."/>
            <person name="Albersmeier A."/>
            <person name="Kalinowski J."/>
            <person name="Ruckert C."/>
        </authorList>
    </citation>
    <scope>NUCLEOTIDE SEQUENCE</scope>
    <source>
        <strain evidence="1">NBRC 108769</strain>
    </source>
</reference>
<comment type="caution">
    <text evidence="1">The sequence shown here is derived from an EMBL/GenBank/DDBJ whole genome shotgun (WGS) entry which is preliminary data.</text>
</comment>
<dbReference type="EMBL" id="BSOH01000014">
    <property type="protein sequence ID" value="GLR17663.1"/>
    <property type="molecule type" value="Genomic_DNA"/>
</dbReference>
<keyword evidence="2" id="KW-1185">Reference proteome</keyword>
<gene>
    <name evidence="1" type="ORF">GCM10007940_22780</name>
</gene>
<accession>A0AA37SMU0</accession>